<proteinExistence type="predicted"/>
<dbReference type="Proteomes" id="UP000242146">
    <property type="component" value="Unassembled WGS sequence"/>
</dbReference>
<evidence type="ECO:0000313" key="4">
    <source>
        <dbReference type="Proteomes" id="UP000242146"/>
    </source>
</evidence>
<reference evidence="3 4" key="1">
    <citation type="submission" date="2016-07" db="EMBL/GenBank/DDBJ databases">
        <title>Pervasive Adenine N6-methylation of Active Genes in Fungi.</title>
        <authorList>
            <consortium name="DOE Joint Genome Institute"/>
            <person name="Mondo S.J."/>
            <person name="Dannebaum R.O."/>
            <person name="Kuo R.C."/>
            <person name="Labutti K."/>
            <person name="Haridas S."/>
            <person name="Kuo A."/>
            <person name="Salamov A."/>
            <person name="Ahrendt S.R."/>
            <person name="Lipzen A."/>
            <person name="Sullivan W."/>
            <person name="Andreopoulos W.B."/>
            <person name="Clum A."/>
            <person name="Lindquist E."/>
            <person name="Daum C."/>
            <person name="Ramamoorthy G.K."/>
            <person name="Gryganskyi A."/>
            <person name="Culley D."/>
            <person name="Magnuson J.K."/>
            <person name="James T.Y."/>
            <person name="O'Malley M.A."/>
            <person name="Stajich J.E."/>
            <person name="Spatafora J.W."/>
            <person name="Visel A."/>
            <person name="Grigoriev I.V."/>
        </authorList>
    </citation>
    <scope>NUCLEOTIDE SEQUENCE [LARGE SCALE GENOMIC DNA]</scope>
    <source>
        <strain evidence="3 4">NRRL 3301</strain>
    </source>
</reference>
<sequence>MTWSFPAAPFKQWRVTETKKTTLSLYRYLLRTANQYKVPEHQWFLRTMIKERFRFHQYNTSPKSILQLLSDANKSRQALDAGLQGNQRIMQHIDNLAQGRTGVLAQVIQKLQAIDHPTTRSMMATDIRSMAARKRHPQRCYRMFLPPHLWPAAGVTGPLPISRRAYAQAERSIKLEKQERRKQRRIRMASKLKAYQTMRTFRSSSGFYVRVIRGWRVPTSTAMAIKKRVKKNEQRLAEYRDLLENLQMLRSEQSFYETLGMPKEMDGYIHNHQEAVQSSFAKYMAAMKRTNPKRKKD</sequence>
<feature type="domain" description="Complex 1 LYR protein" evidence="2">
    <location>
        <begin position="21"/>
        <end position="74"/>
    </location>
</feature>
<feature type="coiled-coil region" evidence="1">
    <location>
        <begin position="222"/>
        <end position="252"/>
    </location>
</feature>
<accession>A0A1X2G9V7</accession>
<comment type="caution">
    <text evidence="3">The sequence shown here is derived from an EMBL/GenBank/DDBJ whole genome shotgun (WGS) entry which is preliminary data.</text>
</comment>
<evidence type="ECO:0000313" key="3">
    <source>
        <dbReference type="EMBL" id="ORX48770.1"/>
    </source>
</evidence>
<name>A0A1X2G9V7_9FUNG</name>
<protein>
    <recommendedName>
        <fullName evidence="2">Complex 1 LYR protein domain-containing protein</fullName>
    </recommendedName>
</protein>
<dbReference type="InterPro" id="IPR008011">
    <property type="entry name" value="Complex1_LYR_dom"/>
</dbReference>
<dbReference type="EMBL" id="MCGT01000028">
    <property type="protein sequence ID" value="ORX48770.1"/>
    <property type="molecule type" value="Genomic_DNA"/>
</dbReference>
<dbReference type="AlphaFoldDB" id="A0A1X2G9V7"/>
<evidence type="ECO:0000259" key="2">
    <source>
        <dbReference type="Pfam" id="PF05347"/>
    </source>
</evidence>
<keyword evidence="1" id="KW-0175">Coiled coil</keyword>
<keyword evidence="4" id="KW-1185">Reference proteome</keyword>
<dbReference type="Pfam" id="PF05347">
    <property type="entry name" value="Complex1_LYR"/>
    <property type="match status" value="1"/>
</dbReference>
<organism evidence="3 4">
    <name type="scientific">Hesseltinella vesiculosa</name>
    <dbReference type="NCBI Taxonomy" id="101127"/>
    <lineage>
        <taxon>Eukaryota</taxon>
        <taxon>Fungi</taxon>
        <taxon>Fungi incertae sedis</taxon>
        <taxon>Mucoromycota</taxon>
        <taxon>Mucoromycotina</taxon>
        <taxon>Mucoromycetes</taxon>
        <taxon>Mucorales</taxon>
        <taxon>Cunninghamellaceae</taxon>
        <taxon>Hesseltinella</taxon>
    </lineage>
</organism>
<evidence type="ECO:0000256" key="1">
    <source>
        <dbReference type="SAM" id="Coils"/>
    </source>
</evidence>
<dbReference type="OrthoDB" id="2571149at2759"/>
<gene>
    <name evidence="3" type="ORF">DM01DRAFT_1338429</name>
</gene>